<accession>A0A4Y2GTW3</accession>
<sequence length="97" mass="11007">MKFCLTFNWFHWGHYEYVDEKPPEKQEGSRLSGTGGCGCVGHIPMAGRASYGWEWCRAGDGHFVTDDSTRITLAVVLLSRCIARLRPRSIRFVSNIL</sequence>
<organism evidence="1 2">
    <name type="scientific">Araneus ventricosus</name>
    <name type="common">Orbweaver spider</name>
    <name type="synonym">Epeira ventricosa</name>
    <dbReference type="NCBI Taxonomy" id="182803"/>
    <lineage>
        <taxon>Eukaryota</taxon>
        <taxon>Metazoa</taxon>
        <taxon>Ecdysozoa</taxon>
        <taxon>Arthropoda</taxon>
        <taxon>Chelicerata</taxon>
        <taxon>Arachnida</taxon>
        <taxon>Araneae</taxon>
        <taxon>Araneomorphae</taxon>
        <taxon>Entelegynae</taxon>
        <taxon>Araneoidea</taxon>
        <taxon>Araneidae</taxon>
        <taxon>Araneus</taxon>
    </lineage>
</organism>
<reference evidence="1 2" key="1">
    <citation type="journal article" date="2019" name="Sci. Rep.">
        <title>Orb-weaving spider Araneus ventricosus genome elucidates the spidroin gene catalogue.</title>
        <authorList>
            <person name="Kono N."/>
            <person name="Nakamura H."/>
            <person name="Ohtoshi R."/>
            <person name="Moran D.A.P."/>
            <person name="Shinohara A."/>
            <person name="Yoshida Y."/>
            <person name="Fujiwara M."/>
            <person name="Mori M."/>
            <person name="Tomita M."/>
            <person name="Arakawa K."/>
        </authorList>
    </citation>
    <scope>NUCLEOTIDE SEQUENCE [LARGE SCALE GENOMIC DNA]</scope>
</reference>
<evidence type="ECO:0000313" key="2">
    <source>
        <dbReference type="Proteomes" id="UP000499080"/>
    </source>
</evidence>
<keyword evidence="2" id="KW-1185">Reference proteome</keyword>
<protein>
    <submittedName>
        <fullName evidence="1">Uncharacterized protein</fullName>
    </submittedName>
</protein>
<proteinExistence type="predicted"/>
<dbReference type="Proteomes" id="UP000499080">
    <property type="component" value="Unassembled WGS sequence"/>
</dbReference>
<evidence type="ECO:0000313" key="1">
    <source>
        <dbReference type="EMBL" id="GBM56963.1"/>
    </source>
</evidence>
<gene>
    <name evidence="1" type="ORF">AVEN_224875_1</name>
</gene>
<dbReference type="EMBL" id="BGPR01001570">
    <property type="protein sequence ID" value="GBM56963.1"/>
    <property type="molecule type" value="Genomic_DNA"/>
</dbReference>
<name>A0A4Y2GTW3_ARAVE</name>
<dbReference type="AlphaFoldDB" id="A0A4Y2GTW3"/>
<comment type="caution">
    <text evidence="1">The sequence shown here is derived from an EMBL/GenBank/DDBJ whole genome shotgun (WGS) entry which is preliminary data.</text>
</comment>